<dbReference type="OrthoDB" id="8033832at2759"/>
<keyword evidence="3" id="KW-1185">Reference proteome</keyword>
<organism evidence="2 3">
    <name type="scientific">Actinidia rufa</name>
    <dbReference type="NCBI Taxonomy" id="165716"/>
    <lineage>
        <taxon>Eukaryota</taxon>
        <taxon>Viridiplantae</taxon>
        <taxon>Streptophyta</taxon>
        <taxon>Embryophyta</taxon>
        <taxon>Tracheophyta</taxon>
        <taxon>Spermatophyta</taxon>
        <taxon>Magnoliopsida</taxon>
        <taxon>eudicotyledons</taxon>
        <taxon>Gunneridae</taxon>
        <taxon>Pentapetalae</taxon>
        <taxon>asterids</taxon>
        <taxon>Ericales</taxon>
        <taxon>Actinidiaceae</taxon>
        <taxon>Actinidia</taxon>
    </lineage>
</organism>
<dbReference type="Proteomes" id="UP000585474">
    <property type="component" value="Unassembled WGS sequence"/>
</dbReference>
<dbReference type="PANTHER" id="PTHR10351">
    <property type="entry name" value="TRANSCRIPTION FACTOR BTF3 FAMILY MEMBER"/>
    <property type="match status" value="1"/>
</dbReference>
<evidence type="ECO:0000313" key="3">
    <source>
        <dbReference type="Proteomes" id="UP000585474"/>
    </source>
</evidence>
<accession>A0A7J0FTU1</accession>
<gene>
    <name evidence="2" type="ORF">Acr_15g0007350</name>
</gene>
<feature type="compositionally biased region" description="Polar residues" evidence="1">
    <location>
        <begin position="105"/>
        <end position="139"/>
    </location>
</feature>
<evidence type="ECO:0000313" key="2">
    <source>
        <dbReference type="EMBL" id="GFZ02126.1"/>
    </source>
</evidence>
<reference evidence="2 3" key="1">
    <citation type="submission" date="2019-07" db="EMBL/GenBank/DDBJ databases">
        <title>De Novo Assembly of kiwifruit Actinidia rufa.</title>
        <authorList>
            <person name="Sugita-Konishi S."/>
            <person name="Sato K."/>
            <person name="Mori E."/>
            <person name="Abe Y."/>
            <person name="Kisaki G."/>
            <person name="Hamano K."/>
            <person name="Suezawa K."/>
            <person name="Otani M."/>
            <person name="Fukuda T."/>
            <person name="Manabe T."/>
            <person name="Gomi K."/>
            <person name="Tabuchi M."/>
            <person name="Akimitsu K."/>
            <person name="Kataoka I."/>
        </authorList>
    </citation>
    <scope>NUCLEOTIDE SEQUENCE [LARGE SCALE GENOMIC DNA]</scope>
    <source>
        <strain evidence="3">cv. Fuchu</strain>
    </source>
</reference>
<dbReference type="EMBL" id="BJWL01000015">
    <property type="protein sequence ID" value="GFZ02126.1"/>
    <property type="molecule type" value="Genomic_DNA"/>
</dbReference>
<comment type="caution">
    <text evidence="2">The sequence shown here is derived from an EMBL/GenBank/DDBJ whole genome shotgun (WGS) entry which is preliminary data.</text>
</comment>
<dbReference type="InterPro" id="IPR039370">
    <property type="entry name" value="BTF3"/>
</dbReference>
<dbReference type="AlphaFoldDB" id="A0A7J0FTU1"/>
<proteinExistence type="predicted"/>
<feature type="region of interest" description="Disordered" evidence="1">
    <location>
        <begin position="105"/>
        <end position="149"/>
    </location>
</feature>
<evidence type="ECO:0000256" key="1">
    <source>
        <dbReference type="SAM" id="MobiDB-lite"/>
    </source>
</evidence>
<protein>
    <submittedName>
        <fullName evidence="2">Nascent polypeptide-associated complex NAC</fullName>
    </submittedName>
</protein>
<sequence length="287" mass="32219">MRGNVWTLTIPRCGRNMKGPIKGVSGMNEKAFPMFEDWQTLFRHDRATGEMAKDAPEVPDGTPVQTPGLDDTWNDCYSPRYVSSEPLFPDGIFVDVMGNDPIDNVNPSTPKGNVNPSFTPRGNINPSNPRGDDNPSTLIPNIPVPKRPKKKAKLDALNEMMKGEQETRMVVSLFERRLECYLWKNPIVFMLTRDLSYPPRPDNLDNLRKLAEQFQKQAPSAGAATTQEDDDDDVPELVDGQTFEAAAEDGHTSYEDMAAYFGVENIQHFNQSCWGLGQGVWILLWRG</sequence>
<feature type="region of interest" description="Disordered" evidence="1">
    <location>
        <begin position="52"/>
        <end position="71"/>
    </location>
</feature>
<name>A0A7J0FTU1_9ERIC</name>